<reference evidence="3 4" key="1">
    <citation type="submission" date="2019-03" db="EMBL/GenBank/DDBJ databases">
        <title>Genomic Encyclopedia of Type Strains, Phase IV (KMG-IV): sequencing the most valuable type-strain genomes for metagenomic binning, comparative biology and taxonomic classification.</title>
        <authorList>
            <person name="Goeker M."/>
        </authorList>
    </citation>
    <scope>NUCLEOTIDE SEQUENCE [LARGE SCALE GENOMIC DNA]</scope>
    <source>
        <strain evidence="3 4">DSM 103792</strain>
    </source>
</reference>
<evidence type="ECO:0000313" key="4">
    <source>
        <dbReference type="Proteomes" id="UP000295375"/>
    </source>
</evidence>
<protein>
    <submittedName>
        <fullName evidence="3">Xanthine/CO dehydrogenase XdhC/CoxF family maturation factor</fullName>
    </submittedName>
</protein>
<dbReference type="Gene3D" id="3.40.50.720">
    <property type="entry name" value="NAD(P)-binding Rossmann-like Domain"/>
    <property type="match status" value="1"/>
</dbReference>
<dbReference type="RefSeq" id="WP_133591349.1">
    <property type="nucleotide sequence ID" value="NZ_CP037953.1"/>
</dbReference>
<evidence type="ECO:0000259" key="2">
    <source>
        <dbReference type="Pfam" id="PF13478"/>
    </source>
</evidence>
<dbReference type="EMBL" id="SNYM01000011">
    <property type="protein sequence ID" value="TDQ47137.1"/>
    <property type="molecule type" value="Genomic_DNA"/>
</dbReference>
<gene>
    <name evidence="3" type="ORF">EV696_11165</name>
</gene>
<dbReference type="InterPro" id="IPR003777">
    <property type="entry name" value="XdhC_CoxI"/>
</dbReference>
<dbReference type="InterPro" id="IPR052698">
    <property type="entry name" value="MoCofactor_Util/Proc"/>
</dbReference>
<dbReference type="AlphaFoldDB" id="A0A4V3D7A1"/>
<comment type="caution">
    <text evidence="3">The sequence shown here is derived from an EMBL/GenBank/DDBJ whole genome shotgun (WGS) entry which is preliminary data.</text>
</comment>
<accession>A0A4V3D7A1</accession>
<dbReference type="InterPro" id="IPR027051">
    <property type="entry name" value="XdhC_Rossmann_dom"/>
</dbReference>
<dbReference type="PANTHER" id="PTHR30388:SF6">
    <property type="entry name" value="XANTHINE DEHYDROGENASE SUBUNIT A-RELATED"/>
    <property type="match status" value="1"/>
</dbReference>
<name>A0A4V3D7A1_9GAMM</name>
<dbReference type="Proteomes" id="UP000295375">
    <property type="component" value="Unassembled WGS sequence"/>
</dbReference>
<keyword evidence="4" id="KW-1185">Reference proteome</keyword>
<organism evidence="3 4">
    <name type="scientific">Permianibacter aggregans</name>
    <dbReference type="NCBI Taxonomy" id="1510150"/>
    <lineage>
        <taxon>Bacteria</taxon>
        <taxon>Pseudomonadati</taxon>
        <taxon>Pseudomonadota</taxon>
        <taxon>Gammaproteobacteria</taxon>
        <taxon>Pseudomonadales</taxon>
        <taxon>Pseudomonadaceae</taxon>
        <taxon>Permianibacter</taxon>
    </lineage>
</organism>
<dbReference type="Pfam" id="PF02625">
    <property type="entry name" value="XdhC_CoxI"/>
    <property type="match status" value="1"/>
</dbReference>
<dbReference type="Pfam" id="PF13478">
    <property type="entry name" value="XdhC_C"/>
    <property type="match status" value="1"/>
</dbReference>
<feature type="domain" description="XdhC Rossmann" evidence="2">
    <location>
        <begin position="213"/>
        <end position="355"/>
    </location>
</feature>
<proteinExistence type="predicted"/>
<sequence length="395" mass="42657">MSERQALLATLAQLPVDDEVVLATVVKVEGSAYRRPGARMLIPRVGRSVGTLSGGCLESEVSKKAWWLTEGGLTVLRRYSTASLDNESESTDEEPLDEETELQFGLGCNGTVHILFQRLSVSAPLFARLRKVEEQGQAAAQALVIESRGSKSLMTGDCFDEADIQTKEPALAALLQAQMQEVCSSRRSRLLQLQDEQGRAELLLEYLAPNPELIIVGAGHDAEPLVQMAAAMGWRVTVIDGRRHFARPERFPLARQVLCLQADDPASAHLPGDAAVVIMSHSFAQDRAWLRHFLSRSPPYLGQLGPKSRTDRLLGEFADSADPAIKQAIAALHAPVGLDLGGSTPEAVALAILAEAQAALNGRVGGSLKQRQQPIHMAEPVVSLPWPQSAEACQC</sequence>
<dbReference type="PANTHER" id="PTHR30388">
    <property type="entry name" value="ALDEHYDE OXIDOREDUCTASE MOLYBDENUM COFACTOR ASSEMBLY PROTEIN"/>
    <property type="match status" value="1"/>
</dbReference>
<feature type="domain" description="XdhC- CoxI" evidence="1">
    <location>
        <begin position="19"/>
        <end position="79"/>
    </location>
</feature>
<evidence type="ECO:0000259" key="1">
    <source>
        <dbReference type="Pfam" id="PF02625"/>
    </source>
</evidence>
<evidence type="ECO:0000313" key="3">
    <source>
        <dbReference type="EMBL" id="TDQ47137.1"/>
    </source>
</evidence>
<dbReference type="OrthoDB" id="9815497at2"/>